<reference evidence="1" key="1">
    <citation type="submission" date="2016-10" db="EMBL/GenBank/DDBJ databases">
        <authorList>
            <person name="de Groot N.N."/>
        </authorList>
    </citation>
    <scope>NUCLEOTIDE SEQUENCE</scope>
</reference>
<name>A0A1W1CGI0_9ZZZZ</name>
<dbReference type="InterPro" id="IPR008719">
    <property type="entry name" value="N2O_reductase_NosL"/>
</dbReference>
<sequence>MRKIVISFLLLLVFANGDNNESNQVKWKVNAVEKVYTLNYDKNTTCLVRHFKVYKEPKWIAKIEVRNGKTVYFSSPKSMFEFYHRPGKWFDVGVKSENDFAKIVVTDYDTLKAIDAKKAFYVYGSRATSPAGDDLPAFKTKEEAETFVKKYSGSRIMKFNEISDALIRLLNGRI</sequence>
<gene>
    <name evidence="1" type="ORF">MNB_SV-13-370</name>
</gene>
<dbReference type="AlphaFoldDB" id="A0A1W1CGI0"/>
<dbReference type="Pfam" id="PF05573">
    <property type="entry name" value="NosL"/>
    <property type="match status" value="1"/>
</dbReference>
<protein>
    <submittedName>
        <fullName evidence="1">NosL-related protein</fullName>
    </submittedName>
</protein>
<proteinExistence type="predicted"/>
<dbReference type="PANTHER" id="PTHR41247">
    <property type="entry name" value="HTH-TYPE TRANSCRIPTIONAL REPRESSOR YCNK"/>
    <property type="match status" value="1"/>
</dbReference>
<dbReference type="EMBL" id="FPHM01000088">
    <property type="protein sequence ID" value="SFV64879.1"/>
    <property type="molecule type" value="Genomic_DNA"/>
</dbReference>
<dbReference type="SUPFAM" id="SSF160387">
    <property type="entry name" value="NosL/MerB-like"/>
    <property type="match status" value="1"/>
</dbReference>
<dbReference type="PANTHER" id="PTHR41247:SF1">
    <property type="entry name" value="HTH-TYPE TRANSCRIPTIONAL REPRESSOR YCNK"/>
    <property type="match status" value="1"/>
</dbReference>
<evidence type="ECO:0000313" key="1">
    <source>
        <dbReference type="EMBL" id="SFV64879.1"/>
    </source>
</evidence>
<dbReference type="Gene3D" id="3.30.70.2050">
    <property type="match status" value="1"/>
</dbReference>
<organism evidence="1">
    <name type="scientific">hydrothermal vent metagenome</name>
    <dbReference type="NCBI Taxonomy" id="652676"/>
    <lineage>
        <taxon>unclassified sequences</taxon>
        <taxon>metagenomes</taxon>
        <taxon>ecological metagenomes</taxon>
    </lineage>
</organism>
<accession>A0A1W1CGI0</accession>